<keyword evidence="4" id="KW-0539">Nucleus</keyword>
<dbReference type="AlphaFoldDB" id="A0A0K9P2K1"/>
<dbReference type="Pfam" id="PF00227">
    <property type="entry name" value="Proteasome"/>
    <property type="match status" value="1"/>
</dbReference>
<dbReference type="NCBIfam" id="NF003075">
    <property type="entry name" value="PRK03996.1"/>
    <property type="match status" value="1"/>
</dbReference>
<comment type="function">
    <text evidence="1">The proteasome is a multicatalytic proteinase complex which is characterized by its ability to cleave peptides with Arg, Phe, Tyr, Leu, and Glu adjacent to the leaving group at neutral or slightly basic pH. The proteasome has an ATP-dependent proteolytic activity.</text>
</comment>
<comment type="subcellular location">
    <subcellularLocation>
        <location evidence="2">Nucleus</location>
    </subcellularLocation>
</comment>
<evidence type="ECO:0000256" key="2">
    <source>
        <dbReference type="ARBA" id="ARBA00004123"/>
    </source>
</evidence>
<evidence type="ECO:0000259" key="9">
    <source>
        <dbReference type="PROSITE" id="PS00388"/>
    </source>
</evidence>
<dbReference type="InterPro" id="IPR000426">
    <property type="entry name" value="Proteasome_asu_N"/>
</dbReference>
<dbReference type="SUPFAM" id="SSF56235">
    <property type="entry name" value="N-terminal nucleophile aminohydrolases (Ntn hydrolases)"/>
    <property type="match status" value="1"/>
</dbReference>
<evidence type="ECO:0000313" key="11">
    <source>
        <dbReference type="Proteomes" id="UP000036987"/>
    </source>
</evidence>
<keyword evidence="3 8" id="KW-0647">Proteasome</keyword>
<evidence type="ECO:0000256" key="6">
    <source>
        <dbReference type="ARBA" id="ARBA00030070"/>
    </source>
</evidence>
<comment type="caution">
    <text evidence="10">The sequence shown here is derived from an EMBL/GenBank/DDBJ whole genome shotgun (WGS) entry which is preliminary data.</text>
</comment>
<gene>
    <name evidence="10" type="ORF">ZOSMA_462G00030</name>
</gene>
<dbReference type="InterPro" id="IPR029055">
    <property type="entry name" value="Ntn_hydrolases_N"/>
</dbReference>
<dbReference type="Pfam" id="PF10584">
    <property type="entry name" value="Proteasome_A_N"/>
    <property type="match status" value="1"/>
</dbReference>
<sequence>MYFEDNLAWPGLLRKSKPSSAHIYTDLEKKQSSGIAGATFFADLDFQVPSLWNCYCRKTLDRSFETTMARRYDSRTTIFSPEGRLYQVEYAMEAIGNAGSAIGLLAKDGVVLVGEKKVTSKLLQTSKSTEKMYKIDDHLACAVAGIMSDANILINTARVAAQRYTLAYQEPMPVEQLVQSLCDTKQGYTQFGGLRPFGVSFLFAGWDKNFGFQLYMSDPSGNYGGWKAAAVGANNQAAQSILKQDYKVDITREEAVQLALKVLSKTMDSTSLTWEKLELAEIFLSPSGDVVYQVCSPDDLSKLLAKHGVTQPSSSES</sequence>
<evidence type="ECO:0000256" key="3">
    <source>
        <dbReference type="ARBA" id="ARBA00022942"/>
    </source>
</evidence>
<dbReference type="PANTHER" id="PTHR11599">
    <property type="entry name" value="PROTEASOME SUBUNIT ALPHA/BETA"/>
    <property type="match status" value="1"/>
</dbReference>
<evidence type="ECO:0000256" key="5">
    <source>
        <dbReference type="ARBA" id="ARBA00026071"/>
    </source>
</evidence>
<dbReference type="PROSITE" id="PS00388">
    <property type="entry name" value="PROTEASOME_ALPHA_1"/>
    <property type="match status" value="1"/>
</dbReference>
<name>A0A0K9P2K1_ZOSMR</name>
<dbReference type="GO" id="GO:0005634">
    <property type="term" value="C:nucleus"/>
    <property type="evidence" value="ECO:0000318"/>
    <property type="project" value="GO_Central"/>
</dbReference>
<evidence type="ECO:0000256" key="7">
    <source>
        <dbReference type="ARBA" id="ARBA00031364"/>
    </source>
</evidence>
<dbReference type="CDD" id="cd03752">
    <property type="entry name" value="proteasome_alpha_type_4"/>
    <property type="match status" value="1"/>
</dbReference>
<dbReference type="GO" id="GO:0019773">
    <property type="term" value="C:proteasome core complex, alpha-subunit complex"/>
    <property type="evidence" value="ECO:0000318"/>
    <property type="project" value="GO_Central"/>
</dbReference>
<protein>
    <recommendedName>
        <fullName evidence="7">20S proteasome alpha subunit C</fullName>
    </recommendedName>
    <alternativeName>
        <fullName evidence="6">20S proteasome subunit alpha-3</fullName>
    </alternativeName>
</protein>
<dbReference type="PROSITE" id="PS51475">
    <property type="entry name" value="PROTEASOME_ALPHA_2"/>
    <property type="match status" value="1"/>
</dbReference>
<evidence type="ECO:0000256" key="8">
    <source>
        <dbReference type="PROSITE-ProRule" id="PRU00808"/>
    </source>
</evidence>
<dbReference type="OrthoDB" id="431557at2759"/>
<dbReference type="InterPro" id="IPR050115">
    <property type="entry name" value="Proteasome_alpha"/>
</dbReference>
<dbReference type="GO" id="GO:0005829">
    <property type="term" value="C:cytosol"/>
    <property type="evidence" value="ECO:0000318"/>
    <property type="project" value="GO_Central"/>
</dbReference>
<comment type="subunit">
    <text evidence="5">The 26S proteasome consists of a 20S proteasome core and two 19S regulatory subunits. The 20S proteasome core is composed of 28 subunits that are arranged in four stacked rings, resulting in a barrel-shaped structure. The two end rings are each formed by seven alpha subunits, and the two central rings are each formed by seven beta subunits. The catalytic chamber with the active sites is on the inside of the barrel.</text>
</comment>
<keyword evidence="11" id="KW-1185">Reference proteome</keyword>
<dbReference type="InterPro" id="IPR001353">
    <property type="entry name" value="Proteasome_sua/b"/>
</dbReference>
<dbReference type="InterPro" id="IPR023332">
    <property type="entry name" value="Proteasome_alpha-type"/>
</dbReference>
<reference evidence="11" key="1">
    <citation type="journal article" date="2016" name="Nature">
        <title>The genome of the seagrass Zostera marina reveals angiosperm adaptation to the sea.</title>
        <authorList>
            <person name="Olsen J.L."/>
            <person name="Rouze P."/>
            <person name="Verhelst B."/>
            <person name="Lin Y.-C."/>
            <person name="Bayer T."/>
            <person name="Collen J."/>
            <person name="Dattolo E."/>
            <person name="De Paoli E."/>
            <person name="Dittami S."/>
            <person name="Maumus F."/>
            <person name="Michel G."/>
            <person name="Kersting A."/>
            <person name="Lauritano C."/>
            <person name="Lohaus R."/>
            <person name="Toepel M."/>
            <person name="Tonon T."/>
            <person name="Vanneste K."/>
            <person name="Amirebrahimi M."/>
            <person name="Brakel J."/>
            <person name="Bostroem C."/>
            <person name="Chovatia M."/>
            <person name="Grimwood J."/>
            <person name="Jenkins J.W."/>
            <person name="Jueterbock A."/>
            <person name="Mraz A."/>
            <person name="Stam W.T."/>
            <person name="Tice H."/>
            <person name="Bornberg-Bauer E."/>
            <person name="Green P.J."/>
            <person name="Pearson G.A."/>
            <person name="Procaccini G."/>
            <person name="Duarte C.M."/>
            <person name="Schmutz J."/>
            <person name="Reusch T.B.H."/>
            <person name="Van de Peer Y."/>
        </authorList>
    </citation>
    <scope>NUCLEOTIDE SEQUENCE [LARGE SCALE GENOMIC DNA]</scope>
    <source>
        <strain evidence="11">cv. Finnish</strain>
    </source>
</reference>
<dbReference type="Gene3D" id="3.60.20.10">
    <property type="entry name" value="Glutamine Phosphoribosylpyrophosphate, subunit 1, domain 1"/>
    <property type="match status" value="1"/>
</dbReference>
<organism evidence="10 11">
    <name type="scientific">Zostera marina</name>
    <name type="common">Eelgrass</name>
    <dbReference type="NCBI Taxonomy" id="29655"/>
    <lineage>
        <taxon>Eukaryota</taxon>
        <taxon>Viridiplantae</taxon>
        <taxon>Streptophyta</taxon>
        <taxon>Embryophyta</taxon>
        <taxon>Tracheophyta</taxon>
        <taxon>Spermatophyta</taxon>
        <taxon>Magnoliopsida</taxon>
        <taxon>Liliopsida</taxon>
        <taxon>Zosteraceae</taxon>
        <taxon>Zostera</taxon>
    </lineage>
</organism>
<dbReference type="Proteomes" id="UP000036987">
    <property type="component" value="Unassembled WGS sequence"/>
</dbReference>
<dbReference type="EMBL" id="LFYR01001356">
    <property type="protein sequence ID" value="KMZ62440.1"/>
    <property type="molecule type" value="Genomic_DNA"/>
</dbReference>
<feature type="domain" description="Proteasome alpha-type subunits" evidence="9">
    <location>
        <begin position="72"/>
        <end position="94"/>
    </location>
</feature>
<dbReference type="OMA" id="YVLNDNM"/>
<dbReference type="SMART" id="SM00948">
    <property type="entry name" value="Proteasome_A_N"/>
    <property type="match status" value="1"/>
</dbReference>
<dbReference type="FunFam" id="3.60.20.10:FF:000031">
    <property type="entry name" value="Proteasome subunit alpha type"/>
    <property type="match status" value="1"/>
</dbReference>
<evidence type="ECO:0000256" key="1">
    <source>
        <dbReference type="ARBA" id="ARBA00002000"/>
    </source>
</evidence>
<proteinExistence type="inferred from homology"/>
<dbReference type="STRING" id="29655.A0A0K9P2K1"/>
<accession>A0A0K9P2K1</accession>
<evidence type="ECO:0000256" key="4">
    <source>
        <dbReference type="ARBA" id="ARBA00023242"/>
    </source>
</evidence>
<comment type="similarity">
    <text evidence="8">Belongs to the peptidase T1A family.</text>
</comment>
<dbReference type="GO" id="GO:0043161">
    <property type="term" value="P:proteasome-mediated ubiquitin-dependent protein catabolic process"/>
    <property type="evidence" value="ECO:0000318"/>
    <property type="project" value="GO_Central"/>
</dbReference>
<evidence type="ECO:0000313" key="10">
    <source>
        <dbReference type="EMBL" id="KMZ62440.1"/>
    </source>
</evidence>